<feature type="compositionally biased region" description="Low complexity" evidence="1">
    <location>
        <begin position="1"/>
        <end position="12"/>
    </location>
</feature>
<protein>
    <submittedName>
        <fullName evidence="2">Unannotated protein</fullName>
    </submittedName>
</protein>
<proteinExistence type="predicted"/>
<evidence type="ECO:0000313" key="2">
    <source>
        <dbReference type="EMBL" id="CAB5052518.1"/>
    </source>
</evidence>
<dbReference type="AlphaFoldDB" id="A0A6J7TJV0"/>
<accession>A0A6J7TJV0</accession>
<dbReference type="EMBL" id="CAFBQH010000067">
    <property type="protein sequence ID" value="CAB5052518.1"/>
    <property type="molecule type" value="Genomic_DNA"/>
</dbReference>
<evidence type="ECO:0000256" key="1">
    <source>
        <dbReference type="SAM" id="MobiDB-lite"/>
    </source>
</evidence>
<reference evidence="2" key="1">
    <citation type="submission" date="2020-05" db="EMBL/GenBank/DDBJ databases">
        <authorList>
            <person name="Chiriac C."/>
            <person name="Salcher M."/>
            <person name="Ghai R."/>
            <person name="Kavagutti S V."/>
        </authorList>
    </citation>
    <scope>NUCLEOTIDE SEQUENCE</scope>
</reference>
<feature type="region of interest" description="Disordered" evidence="1">
    <location>
        <begin position="1"/>
        <end position="45"/>
    </location>
</feature>
<sequence length="245" mass="26662">MRTSAPPASDASSTERTSSAAGFRREGAPSHQPPNKRQMFLTTNSGSSYRGRRYGFPRVASGTRTVWMMVFKVSPAFIMVTTVRTRSSSAVAISSSTRAMRSLPAIGRPCAGSKSSGPLAIIARKAAAHSIGQRCTFCGLPALGKFQITKSPDAIHFFSGNHDHRWSSVSPRAWWNSTVSLPNFMVVKSLRLSVSSNVSAGMKAESLRPPAGGRRSFNAFSRSPRMPPNWRALIATFQSFVSRYR</sequence>
<organism evidence="2">
    <name type="scientific">freshwater metagenome</name>
    <dbReference type="NCBI Taxonomy" id="449393"/>
    <lineage>
        <taxon>unclassified sequences</taxon>
        <taxon>metagenomes</taxon>
        <taxon>ecological metagenomes</taxon>
    </lineage>
</organism>
<name>A0A6J7TJV0_9ZZZZ</name>
<gene>
    <name evidence="2" type="ORF">UFOPK4293_01110</name>
</gene>